<keyword evidence="7 10" id="KW-1208">Phospholipid metabolism</keyword>
<evidence type="ECO:0000256" key="3">
    <source>
        <dbReference type="ARBA" id="ARBA00022516"/>
    </source>
</evidence>
<evidence type="ECO:0000256" key="8">
    <source>
        <dbReference type="ARBA" id="ARBA00024069"/>
    </source>
</evidence>
<evidence type="ECO:0000256" key="5">
    <source>
        <dbReference type="ARBA" id="ARBA00023098"/>
    </source>
</evidence>
<dbReference type="GO" id="GO:0005737">
    <property type="term" value="C:cytoplasm"/>
    <property type="evidence" value="ECO:0007669"/>
    <property type="project" value="UniProtKB-SubCell"/>
</dbReference>
<keyword evidence="12" id="KW-1185">Reference proteome</keyword>
<protein>
    <recommendedName>
        <fullName evidence="8 10">Phosphate acyltransferase</fullName>
        <ecNumber evidence="8 10">2.3.1.274</ecNumber>
    </recommendedName>
    <alternativeName>
        <fullName evidence="10">Acyl-ACP phosphotransacylase</fullName>
    </alternativeName>
    <alternativeName>
        <fullName evidence="10">Acyl-[acyl-carrier-protein]--phosphate acyltransferase</fullName>
    </alternativeName>
    <alternativeName>
        <fullName evidence="10">Phosphate-acyl-ACP acyltransferase</fullName>
    </alternativeName>
</protein>
<evidence type="ECO:0000313" key="11">
    <source>
        <dbReference type="EMBL" id="MCB5161850.1"/>
    </source>
</evidence>
<keyword evidence="5 10" id="KW-0443">Lipid metabolism</keyword>
<evidence type="ECO:0000256" key="6">
    <source>
        <dbReference type="ARBA" id="ARBA00023209"/>
    </source>
</evidence>
<evidence type="ECO:0000313" key="12">
    <source>
        <dbReference type="Proteomes" id="UP001139095"/>
    </source>
</evidence>
<accession>A0A9X1IMA8</accession>
<comment type="caution">
    <text evidence="11">The sequence shown here is derived from an EMBL/GenBank/DDBJ whole genome shotgun (WGS) entry which is preliminary data.</text>
</comment>
<name>A0A9X1IMA8_9GAMM</name>
<dbReference type="Proteomes" id="UP001139095">
    <property type="component" value="Unassembled WGS sequence"/>
</dbReference>
<evidence type="ECO:0000256" key="2">
    <source>
        <dbReference type="ARBA" id="ARBA00022490"/>
    </source>
</evidence>
<dbReference type="GO" id="GO:0008654">
    <property type="term" value="P:phospholipid biosynthetic process"/>
    <property type="evidence" value="ECO:0007669"/>
    <property type="project" value="UniProtKB-KW"/>
</dbReference>
<evidence type="ECO:0000256" key="4">
    <source>
        <dbReference type="ARBA" id="ARBA00022679"/>
    </source>
</evidence>
<dbReference type="AlphaFoldDB" id="A0A9X1IMA8"/>
<comment type="pathway">
    <text evidence="10">Lipid metabolism; phospholipid metabolism.</text>
</comment>
<gene>
    <name evidence="10" type="primary">plsX</name>
    <name evidence="11" type="ORF">LG368_08040</name>
</gene>
<proteinExistence type="inferred from homology"/>
<dbReference type="PIRSF" id="PIRSF002465">
    <property type="entry name" value="Phsphlp_syn_PlsX"/>
    <property type="match status" value="1"/>
</dbReference>
<dbReference type="Gene3D" id="3.40.718.10">
    <property type="entry name" value="Isopropylmalate Dehydrogenase"/>
    <property type="match status" value="1"/>
</dbReference>
<dbReference type="HAMAP" id="MF_00019">
    <property type="entry name" value="PlsX"/>
    <property type="match status" value="1"/>
</dbReference>
<evidence type="ECO:0000256" key="9">
    <source>
        <dbReference type="ARBA" id="ARBA00046608"/>
    </source>
</evidence>
<comment type="similarity">
    <text evidence="10">Belongs to the PlsX family.</text>
</comment>
<comment type="subcellular location">
    <subcellularLocation>
        <location evidence="10">Cytoplasm</location>
    </subcellularLocation>
    <text evidence="10">Associated with the membrane possibly through PlsY.</text>
</comment>
<evidence type="ECO:0000256" key="7">
    <source>
        <dbReference type="ARBA" id="ARBA00023264"/>
    </source>
</evidence>
<dbReference type="Pfam" id="PF02504">
    <property type="entry name" value="FA_synthesis"/>
    <property type="match status" value="1"/>
</dbReference>
<dbReference type="EC" id="2.3.1.274" evidence="8 10"/>
<dbReference type="GO" id="GO:0043811">
    <property type="term" value="F:phosphate:acyl-[acyl carrier protein] acyltransferase activity"/>
    <property type="evidence" value="ECO:0007669"/>
    <property type="project" value="UniProtKB-UniRule"/>
</dbReference>
<sequence>MIRVALDAMGGDLGPRIAFDGAVEILSRHQDVIITVYYSPISDLVLPSYHERLFLVACDDVVSGDEEIVLSLFRRRNSTLYQSLSALSQNTAEVVVTLGNTGAMVALARHILGVLRPKLYPALIRELYSNPLRCLVDLGANVHCPPSMLVGFAELGASYVEALGREAPKVGLLNVGVESTKGSVVIKETDRLLSSALWPPYYGYAEGTELFEGDKNVIVCDGMVGNAVLKASEGLLSFLMGRFKSSSTDNSLFEAFYQDERRHGACLVGVRGNLVKGHGCSDFPAMVGAIEYGIDIARADLCSAIEARLCNKPSGQDSEEMK</sequence>
<dbReference type="InterPro" id="IPR003664">
    <property type="entry name" value="FA_synthesis"/>
</dbReference>
<dbReference type="EMBL" id="JAJATW010000010">
    <property type="protein sequence ID" value="MCB5161850.1"/>
    <property type="molecule type" value="Genomic_DNA"/>
</dbReference>
<dbReference type="PANTHER" id="PTHR30100:SF1">
    <property type="entry name" value="PHOSPHATE ACYLTRANSFERASE"/>
    <property type="match status" value="1"/>
</dbReference>
<organism evidence="11 12">
    <name type="scientific">Marinomonas algarum</name>
    <dbReference type="NCBI Taxonomy" id="2883105"/>
    <lineage>
        <taxon>Bacteria</taxon>
        <taxon>Pseudomonadati</taxon>
        <taxon>Pseudomonadota</taxon>
        <taxon>Gammaproteobacteria</taxon>
        <taxon>Oceanospirillales</taxon>
        <taxon>Oceanospirillaceae</taxon>
        <taxon>Marinomonas</taxon>
    </lineage>
</organism>
<dbReference type="PANTHER" id="PTHR30100">
    <property type="entry name" value="FATTY ACID/PHOSPHOLIPID SYNTHESIS PROTEIN PLSX"/>
    <property type="match status" value="1"/>
</dbReference>
<keyword evidence="6 10" id="KW-0594">Phospholipid biosynthesis</keyword>
<keyword evidence="3 10" id="KW-0444">Lipid biosynthesis</keyword>
<dbReference type="GO" id="GO:0006633">
    <property type="term" value="P:fatty acid biosynthetic process"/>
    <property type="evidence" value="ECO:0007669"/>
    <property type="project" value="UniProtKB-UniRule"/>
</dbReference>
<evidence type="ECO:0000256" key="10">
    <source>
        <dbReference type="HAMAP-Rule" id="MF_00019"/>
    </source>
</evidence>
<keyword evidence="2 10" id="KW-0963">Cytoplasm</keyword>
<reference evidence="11" key="1">
    <citation type="submission" date="2021-10" db="EMBL/GenBank/DDBJ databases">
        <title>Marinomonas pontica sp. nov., isolated from the Black Sea.</title>
        <authorList>
            <person name="Zhao L.-H."/>
            <person name="Xue J.-H."/>
        </authorList>
    </citation>
    <scope>NUCLEOTIDE SEQUENCE</scope>
    <source>
        <strain evidence="11">E8</strain>
    </source>
</reference>
<comment type="catalytic activity">
    <reaction evidence="1 10">
        <text>a fatty acyl-[ACP] + phosphate = an acyl phosphate + holo-[ACP]</text>
        <dbReference type="Rhea" id="RHEA:42292"/>
        <dbReference type="Rhea" id="RHEA-COMP:9685"/>
        <dbReference type="Rhea" id="RHEA-COMP:14125"/>
        <dbReference type="ChEBI" id="CHEBI:43474"/>
        <dbReference type="ChEBI" id="CHEBI:59918"/>
        <dbReference type="ChEBI" id="CHEBI:64479"/>
        <dbReference type="ChEBI" id="CHEBI:138651"/>
        <dbReference type="EC" id="2.3.1.274"/>
    </reaction>
</comment>
<dbReference type="RefSeq" id="WP_226754218.1">
    <property type="nucleotide sequence ID" value="NZ_JAJATW010000010.1"/>
</dbReference>
<evidence type="ECO:0000256" key="1">
    <source>
        <dbReference type="ARBA" id="ARBA00001232"/>
    </source>
</evidence>
<dbReference type="SUPFAM" id="SSF53659">
    <property type="entry name" value="Isocitrate/Isopropylmalate dehydrogenase-like"/>
    <property type="match status" value="1"/>
</dbReference>
<dbReference type="InterPro" id="IPR012281">
    <property type="entry name" value="Phospholipid_synth_PlsX-like"/>
</dbReference>
<keyword evidence="4 10" id="KW-0808">Transferase</keyword>
<comment type="subunit">
    <text evidence="9 10">Homodimer. Probably interacts with PlsY.</text>
</comment>
<comment type="function">
    <text evidence="10">Catalyzes the reversible formation of acyl-phosphate (acyl-PO(4)) from acyl-[acyl-carrier-protein] (acyl-ACP). This enzyme utilizes acyl-ACP as fatty acyl donor, but not acyl-CoA.</text>
</comment>